<accession>W1YEP4</accession>
<comment type="caution">
    <text evidence="1">The sequence shown here is derived from an EMBL/GenBank/DDBJ whole genome shotgun (WGS) entry which is preliminary data.</text>
</comment>
<protein>
    <submittedName>
        <fullName evidence="1">Uncharacterized protein</fullName>
    </submittedName>
</protein>
<name>W1YEP4_9ZZZZ</name>
<reference evidence="1" key="1">
    <citation type="submission" date="2013-12" db="EMBL/GenBank/DDBJ databases">
        <title>A Varibaculum cambriense genome reconstructed from a premature infant gut community with otherwise low bacterial novelty that shifts toward anaerobic metabolism during the third week of life.</title>
        <authorList>
            <person name="Brown C.T."/>
            <person name="Sharon I."/>
            <person name="Thomas B.C."/>
            <person name="Castelle C.J."/>
            <person name="Morowitz M.J."/>
            <person name="Banfield J.F."/>
        </authorList>
    </citation>
    <scope>NUCLEOTIDE SEQUENCE</scope>
</reference>
<proteinExistence type="predicted"/>
<evidence type="ECO:0000313" key="1">
    <source>
        <dbReference type="EMBL" id="ETJ39649.1"/>
    </source>
</evidence>
<gene>
    <name evidence="1" type="ORF">Q604_UNBC06478G0001</name>
</gene>
<sequence>MKSQYPIGLHINKLSRLISR</sequence>
<dbReference type="EMBL" id="AZMM01006478">
    <property type="protein sequence ID" value="ETJ39649.1"/>
    <property type="molecule type" value="Genomic_DNA"/>
</dbReference>
<organism evidence="1">
    <name type="scientific">human gut metagenome</name>
    <dbReference type="NCBI Taxonomy" id="408170"/>
    <lineage>
        <taxon>unclassified sequences</taxon>
        <taxon>metagenomes</taxon>
        <taxon>organismal metagenomes</taxon>
    </lineage>
</organism>
<dbReference type="AlphaFoldDB" id="W1YEP4"/>
<feature type="non-terminal residue" evidence="1">
    <location>
        <position position="20"/>
    </location>
</feature>